<protein>
    <submittedName>
        <fullName evidence="5">Type IV pilus biogenesis/stability protein PilW</fullName>
    </submittedName>
</protein>
<keyword evidence="6" id="KW-1185">Reference proteome</keyword>
<feature type="signal peptide" evidence="4">
    <location>
        <begin position="1"/>
        <end position="20"/>
    </location>
</feature>
<dbReference type="EMBL" id="PUGF01000018">
    <property type="protein sequence ID" value="PRC91917.1"/>
    <property type="molecule type" value="Genomic_DNA"/>
</dbReference>
<evidence type="ECO:0000256" key="2">
    <source>
        <dbReference type="ARBA" id="ARBA00022803"/>
    </source>
</evidence>
<comment type="caution">
    <text evidence="5">The sequence shown here is derived from an EMBL/GenBank/DDBJ whole genome shotgun (WGS) entry which is preliminary data.</text>
</comment>
<reference evidence="5 6" key="1">
    <citation type="submission" date="2018-02" db="EMBL/GenBank/DDBJ databases">
        <title>Solimicrobium silvestre gen. nov., sp. nov., isolated from alpine forest soil.</title>
        <authorList>
            <person name="Margesin R."/>
            <person name="Albuquerque L."/>
            <person name="Zhang D.-C."/>
            <person name="Froufe H.J.C."/>
            <person name="Severino R."/>
            <person name="Roxo I."/>
            <person name="Egas C."/>
            <person name="Da Costa M.S."/>
        </authorList>
    </citation>
    <scope>NUCLEOTIDE SEQUENCE [LARGE SCALE GENOMIC DNA]</scope>
    <source>
        <strain evidence="5 6">S20-91</strain>
    </source>
</reference>
<dbReference type="NCBIfam" id="TIGR02521">
    <property type="entry name" value="type_IV_pilW"/>
    <property type="match status" value="1"/>
</dbReference>
<gene>
    <name evidence="5" type="ORF">S2091_3473</name>
</gene>
<dbReference type="InterPro" id="IPR019734">
    <property type="entry name" value="TPR_rpt"/>
</dbReference>
<keyword evidence="2 3" id="KW-0802">TPR repeat</keyword>
<dbReference type="OrthoDB" id="9814042at2"/>
<dbReference type="InterPro" id="IPR011990">
    <property type="entry name" value="TPR-like_helical_dom_sf"/>
</dbReference>
<dbReference type="Pfam" id="PF13181">
    <property type="entry name" value="TPR_8"/>
    <property type="match status" value="1"/>
</dbReference>
<dbReference type="PANTHER" id="PTHR44858:SF1">
    <property type="entry name" value="UDP-N-ACETYLGLUCOSAMINE--PEPTIDE N-ACETYLGLUCOSAMINYLTRANSFERASE SPINDLY-RELATED"/>
    <property type="match status" value="1"/>
</dbReference>
<feature type="repeat" description="TPR" evidence="3">
    <location>
        <begin position="48"/>
        <end position="81"/>
    </location>
</feature>
<dbReference type="Proteomes" id="UP000237839">
    <property type="component" value="Unassembled WGS sequence"/>
</dbReference>
<evidence type="ECO:0000256" key="4">
    <source>
        <dbReference type="SAM" id="SignalP"/>
    </source>
</evidence>
<keyword evidence="1" id="KW-0677">Repeat</keyword>
<dbReference type="InterPro" id="IPR013360">
    <property type="entry name" value="Pilus_4_PilW"/>
</dbReference>
<keyword evidence="4" id="KW-0732">Signal</keyword>
<dbReference type="SUPFAM" id="SSF48452">
    <property type="entry name" value="TPR-like"/>
    <property type="match status" value="2"/>
</dbReference>
<dbReference type="PANTHER" id="PTHR44858">
    <property type="entry name" value="TETRATRICOPEPTIDE REPEAT PROTEIN 6"/>
    <property type="match status" value="1"/>
</dbReference>
<organism evidence="5 6">
    <name type="scientific">Solimicrobium silvestre</name>
    <dbReference type="NCBI Taxonomy" id="2099400"/>
    <lineage>
        <taxon>Bacteria</taxon>
        <taxon>Pseudomonadati</taxon>
        <taxon>Pseudomonadota</taxon>
        <taxon>Betaproteobacteria</taxon>
        <taxon>Burkholderiales</taxon>
        <taxon>Oxalobacteraceae</taxon>
        <taxon>Solimicrobium</taxon>
    </lineage>
</organism>
<evidence type="ECO:0000256" key="3">
    <source>
        <dbReference type="PROSITE-ProRule" id="PRU00339"/>
    </source>
</evidence>
<feature type="repeat" description="TPR" evidence="3">
    <location>
        <begin position="82"/>
        <end position="115"/>
    </location>
</feature>
<evidence type="ECO:0000313" key="5">
    <source>
        <dbReference type="EMBL" id="PRC91917.1"/>
    </source>
</evidence>
<name>A0A2S9GW13_9BURK</name>
<dbReference type="SMART" id="SM00028">
    <property type="entry name" value="TPR"/>
    <property type="match status" value="3"/>
</dbReference>
<dbReference type="Gene3D" id="1.25.40.10">
    <property type="entry name" value="Tetratricopeptide repeat domain"/>
    <property type="match status" value="1"/>
</dbReference>
<dbReference type="PROSITE" id="PS50005">
    <property type="entry name" value="TPR"/>
    <property type="match status" value="2"/>
</dbReference>
<accession>A0A2S9GW13</accession>
<dbReference type="AlphaFoldDB" id="A0A2S9GW13"/>
<evidence type="ECO:0000256" key="1">
    <source>
        <dbReference type="ARBA" id="ARBA00022737"/>
    </source>
</evidence>
<evidence type="ECO:0000313" key="6">
    <source>
        <dbReference type="Proteomes" id="UP000237839"/>
    </source>
</evidence>
<dbReference type="PROSITE" id="PS51257">
    <property type="entry name" value="PROKAR_LIPOPROTEIN"/>
    <property type="match status" value="1"/>
</dbReference>
<proteinExistence type="predicted"/>
<dbReference type="InterPro" id="IPR050498">
    <property type="entry name" value="Ycf3"/>
</dbReference>
<feature type="chain" id="PRO_5015667641" evidence="4">
    <location>
        <begin position="21"/>
        <end position="266"/>
    </location>
</feature>
<sequence>MRNFWRRICFCVILSGILTACTTTYDAPKLGSPSVNDGQVQGSDAKRAAIRLQLGISYLQQDQFPVALKELNNAISIDPTLADAYGVRAVVYMQMQENNLAEQDFLRVMKLAPNNPDHTSNYAWFLCQNGKEKQAMDMFDRVIKDRTYTQPVKALNNAGLCSLKMKDDVLAESYFAQALRFDVNNATTNLNLAHLSYKKQDWTRGQFYVNRLIKVEAYTPEVLWLAIKIDHKLNDLISESSLVVQLRRRFPESDEYAKFQRGAFDE</sequence>